<accession>A0A7R8ULC1</accession>
<dbReference type="AlphaFoldDB" id="A0A7R8ULC1"/>
<dbReference type="InterPro" id="IPR033116">
    <property type="entry name" value="TRYPSIN_SER"/>
</dbReference>
<dbReference type="PROSITE" id="PS50240">
    <property type="entry name" value="TRYPSIN_DOM"/>
    <property type="match status" value="1"/>
</dbReference>
<evidence type="ECO:0000313" key="7">
    <source>
        <dbReference type="EMBL" id="CAD7082662.1"/>
    </source>
</evidence>
<evidence type="ECO:0000256" key="2">
    <source>
        <dbReference type="ARBA" id="ARBA00022801"/>
    </source>
</evidence>
<dbReference type="InterPro" id="IPR050127">
    <property type="entry name" value="Serine_Proteases_S1"/>
</dbReference>
<dbReference type="Proteomes" id="UP000594454">
    <property type="component" value="Chromosome 2"/>
</dbReference>
<organism evidence="7 8">
    <name type="scientific">Hermetia illucens</name>
    <name type="common">Black soldier fly</name>
    <dbReference type="NCBI Taxonomy" id="343691"/>
    <lineage>
        <taxon>Eukaryota</taxon>
        <taxon>Metazoa</taxon>
        <taxon>Ecdysozoa</taxon>
        <taxon>Arthropoda</taxon>
        <taxon>Hexapoda</taxon>
        <taxon>Insecta</taxon>
        <taxon>Pterygota</taxon>
        <taxon>Neoptera</taxon>
        <taxon>Endopterygota</taxon>
        <taxon>Diptera</taxon>
        <taxon>Brachycera</taxon>
        <taxon>Stratiomyomorpha</taxon>
        <taxon>Stratiomyidae</taxon>
        <taxon>Hermetiinae</taxon>
        <taxon>Hermetia</taxon>
    </lineage>
</organism>
<gene>
    <name evidence="7" type="ORF">HERILL_LOCUS5679</name>
</gene>
<evidence type="ECO:0000256" key="4">
    <source>
        <dbReference type="ARBA" id="ARBA00023157"/>
    </source>
</evidence>
<dbReference type="GO" id="GO:0005615">
    <property type="term" value="C:extracellular space"/>
    <property type="evidence" value="ECO:0007669"/>
    <property type="project" value="TreeGrafter"/>
</dbReference>
<comment type="similarity">
    <text evidence="5">Belongs to the peptidase S1 family. CLIP subfamily.</text>
</comment>
<sequence>MGGDVHLQETSTVKDRQEIGVLRITIHPKYDGVSYNFAILERKAAPLLFTEALVYSDVDCASVPFEVHEQTMFCAGIKEGGLQTIGLVIMGGDINKDRRSSRSRQEIDVARITTHERFSMSMLSYDYSILELVQPVIESKNFRPIALARTRPYPGTKCQVAGWGLLSEHSHQGSPLLMYANIYITDFEECSTMPMYIDNETMVCAGVPSGGVDSCTGDSGGPLICDNKLAGIVSFGIGCARKGTYGVYSDVASGLKWILRHSGRRGLRKLKSNANTEINMKGTMEISLKFAAALNMFHHYSLR</sequence>
<evidence type="ECO:0000256" key="1">
    <source>
        <dbReference type="ARBA" id="ARBA00022670"/>
    </source>
</evidence>
<keyword evidence="4" id="KW-1015">Disulfide bond</keyword>
<dbReference type="Pfam" id="PF00089">
    <property type="entry name" value="Trypsin"/>
    <property type="match status" value="1"/>
</dbReference>
<dbReference type="InParanoid" id="A0A7R8ULC1"/>
<dbReference type="CDD" id="cd00190">
    <property type="entry name" value="Tryp_SPc"/>
    <property type="match status" value="1"/>
</dbReference>
<evidence type="ECO:0000313" key="8">
    <source>
        <dbReference type="Proteomes" id="UP000594454"/>
    </source>
</evidence>
<dbReference type="InterPro" id="IPR043504">
    <property type="entry name" value="Peptidase_S1_PA_chymotrypsin"/>
</dbReference>
<dbReference type="EMBL" id="LR899010">
    <property type="protein sequence ID" value="CAD7082662.1"/>
    <property type="molecule type" value="Genomic_DNA"/>
</dbReference>
<evidence type="ECO:0000259" key="6">
    <source>
        <dbReference type="PROSITE" id="PS50240"/>
    </source>
</evidence>
<dbReference type="SUPFAM" id="SSF50494">
    <property type="entry name" value="Trypsin-like serine proteases"/>
    <property type="match status" value="1"/>
</dbReference>
<dbReference type="GO" id="GO:0006508">
    <property type="term" value="P:proteolysis"/>
    <property type="evidence" value="ECO:0007669"/>
    <property type="project" value="UniProtKB-KW"/>
</dbReference>
<keyword evidence="3" id="KW-0720">Serine protease</keyword>
<keyword evidence="1" id="KW-0645">Protease</keyword>
<dbReference type="FunFam" id="2.40.10.10:FF:000002">
    <property type="entry name" value="Transmembrane protease serine"/>
    <property type="match status" value="1"/>
</dbReference>
<protein>
    <recommendedName>
        <fullName evidence="6">Peptidase S1 domain-containing protein</fullName>
    </recommendedName>
</protein>
<dbReference type="Gene3D" id="2.40.10.10">
    <property type="entry name" value="Trypsin-like serine proteases"/>
    <property type="match status" value="2"/>
</dbReference>
<dbReference type="SMART" id="SM00020">
    <property type="entry name" value="Tryp_SPc"/>
    <property type="match status" value="1"/>
</dbReference>
<dbReference type="InterPro" id="IPR001254">
    <property type="entry name" value="Trypsin_dom"/>
</dbReference>
<dbReference type="PANTHER" id="PTHR24264">
    <property type="entry name" value="TRYPSIN-RELATED"/>
    <property type="match status" value="1"/>
</dbReference>
<dbReference type="InterPro" id="IPR009003">
    <property type="entry name" value="Peptidase_S1_PA"/>
</dbReference>
<feature type="domain" description="Peptidase S1" evidence="6">
    <location>
        <begin position="1"/>
        <end position="263"/>
    </location>
</feature>
<reference evidence="7 8" key="1">
    <citation type="submission" date="2020-11" db="EMBL/GenBank/DDBJ databases">
        <authorList>
            <person name="Wallbank WR R."/>
            <person name="Pardo Diaz C."/>
            <person name="Kozak K."/>
            <person name="Martin S."/>
            <person name="Jiggins C."/>
            <person name="Moest M."/>
            <person name="Warren A I."/>
            <person name="Generalovic N T."/>
            <person name="Byers J.R.P. K."/>
            <person name="Montejo-Kovacevich G."/>
            <person name="Yen C E."/>
        </authorList>
    </citation>
    <scope>NUCLEOTIDE SEQUENCE [LARGE SCALE GENOMIC DNA]</scope>
</reference>
<dbReference type="PROSITE" id="PS00135">
    <property type="entry name" value="TRYPSIN_SER"/>
    <property type="match status" value="1"/>
</dbReference>
<evidence type="ECO:0000256" key="5">
    <source>
        <dbReference type="ARBA" id="ARBA00024195"/>
    </source>
</evidence>
<evidence type="ECO:0000256" key="3">
    <source>
        <dbReference type="ARBA" id="ARBA00022825"/>
    </source>
</evidence>
<dbReference type="PANTHER" id="PTHR24264:SF54">
    <property type="entry name" value="PEPTIDASE S1 DOMAIN-CONTAINING PROTEIN"/>
    <property type="match status" value="1"/>
</dbReference>
<proteinExistence type="inferred from homology"/>
<keyword evidence="8" id="KW-1185">Reference proteome</keyword>
<keyword evidence="2" id="KW-0378">Hydrolase</keyword>
<dbReference type="GO" id="GO:0004252">
    <property type="term" value="F:serine-type endopeptidase activity"/>
    <property type="evidence" value="ECO:0007669"/>
    <property type="project" value="InterPro"/>
</dbReference>
<name>A0A7R8ULC1_HERIL</name>
<dbReference type="OrthoDB" id="10059102at2759"/>